<gene>
    <name evidence="5" type="ORF">IZ6_16890</name>
</gene>
<dbReference type="InterPro" id="IPR039424">
    <property type="entry name" value="SBP_5"/>
</dbReference>
<accession>A0A6S6QKS5</accession>
<dbReference type="GO" id="GO:1904680">
    <property type="term" value="F:peptide transmembrane transporter activity"/>
    <property type="evidence" value="ECO:0007669"/>
    <property type="project" value="TreeGrafter"/>
</dbReference>
<dbReference type="AlphaFoldDB" id="A0A6S6QKS5"/>
<organism evidence="5 6">
    <name type="scientific">Terrihabitans soli</name>
    <dbReference type="NCBI Taxonomy" id="708113"/>
    <lineage>
        <taxon>Bacteria</taxon>
        <taxon>Pseudomonadati</taxon>
        <taxon>Pseudomonadota</taxon>
        <taxon>Alphaproteobacteria</taxon>
        <taxon>Hyphomicrobiales</taxon>
        <taxon>Terrihabitans</taxon>
    </lineage>
</organism>
<dbReference type="KEGG" id="tso:IZ6_16890"/>
<name>A0A6S6QKS5_9HYPH</name>
<comment type="subcellular location">
    <subcellularLocation>
        <location evidence="1">Periplasm</location>
    </subcellularLocation>
</comment>
<reference evidence="5 6" key="1">
    <citation type="submission" date="2020-08" db="EMBL/GenBank/DDBJ databases">
        <title>Genome sequence of Rhizobiales bacterium strain IZ6.</title>
        <authorList>
            <person name="Nakai R."/>
            <person name="Naganuma T."/>
        </authorList>
    </citation>
    <scope>NUCLEOTIDE SEQUENCE [LARGE SCALE GENOMIC DNA]</scope>
    <source>
        <strain evidence="5 6">IZ6</strain>
    </source>
</reference>
<dbReference type="GO" id="GO:0042884">
    <property type="term" value="P:microcin transport"/>
    <property type="evidence" value="ECO:0007669"/>
    <property type="project" value="TreeGrafter"/>
</dbReference>
<dbReference type="SUPFAM" id="SSF53850">
    <property type="entry name" value="Periplasmic binding protein-like II"/>
    <property type="match status" value="1"/>
</dbReference>
<evidence type="ECO:0000259" key="4">
    <source>
        <dbReference type="Pfam" id="PF00496"/>
    </source>
</evidence>
<dbReference type="GO" id="GO:0015833">
    <property type="term" value="P:peptide transport"/>
    <property type="evidence" value="ECO:0007669"/>
    <property type="project" value="TreeGrafter"/>
</dbReference>
<dbReference type="InterPro" id="IPR000914">
    <property type="entry name" value="SBP_5_dom"/>
</dbReference>
<dbReference type="GO" id="GO:0043190">
    <property type="term" value="C:ATP-binding cassette (ABC) transporter complex"/>
    <property type="evidence" value="ECO:0007669"/>
    <property type="project" value="InterPro"/>
</dbReference>
<keyword evidence="6" id="KW-1185">Reference proteome</keyword>
<dbReference type="PANTHER" id="PTHR30290">
    <property type="entry name" value="PERIPLASMIC BINDING COMPONENT OF ABC TRANSPORTER"/>
    <property type="match status" value="1"/>
</dbReference>
<feature type="domain" description="Solute-binding protein family 5" evidence="4">
    <location>
        <begin position="112"/>
        <end position="519"/>
    </location>
</feature>
<comment type="similarity">
    <text evidence="2">Belongs to the bacterial solute-binding protein 5 family.</text>
</comment>
<dbReference type="Gene3D" id="3.10.105.10">
    <property type="entry name" value="Dipeptide-binding Protein, Domain 3"/>
    <property type="match status" value="1"/>
</dbReference>
<sequence length="609" mass="67883">MPNRTQRSLGLAGLIPALSLGLALLAGPVPAAEAIHRPGLAMHGEPALPPGFSHLPYVNPDAPRGGRVVHGVLGNFDSLNPFIVRGTPPTGVIQNNVIETLMARSFDEPFTLYGLLAESVAVPDDRSFVEFRLNPAARFSDGKPVTAEDVLFSWDLLKTRGRPNHRTYYSKVRKAEAPDARTIRFDLAGAGDRELALILGLMPILPKHATDPEAFEAGGLKPLTGSGPYVVTGVDAGRSLTLTRNKDYWGRPLSVTRGWGNYDEIRYDYYRDANTMLEAFRKGLYDVRPETDPQRWASGYDGPALREGRIVKDEIESRWPKPISAFVFNTRRELFRDVRVREALGLLFDFEWANANLFNGVYTRTGSYFQGSELSALGRAADDAERKLLAPYPDAVRADVMDGRYAPPKSDGSGRDREKLRAAFDLFRAAGWSFKDGALTNQKGERFRFEILVRSREQERIALTLARDFERAGVKAEVRVADNVQFETQLMNYEFDVTQYVWDNSLSPGNEQSFYWGSAGSTTKGTRNYMGAASPAIDAMIAAIVSARTREDLVAATRALDRVLISGFYVIPLYHLPKRWIARWSHIGRPQIAPLYGPVPETWWREPGP</sequence>
<evidence type="ECO:0000256" key="1">
    <source>
        <dbReference type="ARBA" id="ARBA00004418"/>
    </source>
</evidence>
<proteinExistence type="inferred from homology"/>
<dbReference type="CDD" id="cd08497">
    <property type="entry name" value="MbnE-like"/>
    <property type="match status" value="1"/>
</dbReference>
<evidence type="ECO:0000256" key="2">
    <source>
        <dbReference type="ARBA" id="ARBA00005695"/>
    </source>
</evidence>
<protein>
    <submittedName>
        <fullName evidence="5">ABC transporter substrate-binding protein</fullName>
    </submittedName>
</protein>
<evidence type="ECO:0000313" key="5">
    <source>
        <dbReference type="EMBL" id="BCJ90954.1"/>
    </source>
</evidence>
<dbReference type="Proteomes" id="UP000515317">
    <property type="component" value="Chromosome"/>
</dbReference>
<evidence type="ECO:0000256" key="3">
    <source>
        <dbReference type="ARBA" id="ARBA00022729"/>
    </source>
</evidence>
<dbReference type="PANTHER" id="PTHR30290:SF64">
    <property type="entry name" value="ABC TRANSPORTER PERIPLASMIC BINDING PROTEIN"/>
    <property type="match status" value="1"/>
</dbReference>
<dbReference type="PIRSF" id="PIRSF002741">
    <property type="entry name" value="MppA"/>
    <property type="match status" value="1"/>
</dbReference>
<dbReference type="EMBL" id="AP023361">
    <property type="protein sequence ID" value="BCJ90954.1"/>
    <property type="molecule type" value="Genomic_DNA"/>
</dbReference>
<dbReference type="GO" id="GO:0030288">
    <property type="term" value="C:outer membrane-bounded periplasmic space"/>
    <property type="evidence" value="ECO:0007669"/>
    <property type="project" value="TreeGrafter"/>
</dbReference>
<keyword evidence="3" id="KW-0732">Signal</keyword>
<dbReference type="InterPro" id="IPR030678">
    <property type="entry name" value="Peptide/Ni-bd"/>
</dbReference>
<dbReference type="Pfam" id="PF00496">
    <property type="entry name" value="SBP_bac_5"/>
    <property type="match status" value="1"/>
</dbReference>
<dbReference type="Gene3D" id="3.40.190.10">
    <property type="entry name" value="Periplasmic binding protein-like II"/>
    <property type="match status" value="1"/>
</dbReference>
<evidence type="ECO:0000313" key="6">
    <source>
        <dbReference type="Proteomes" id="UP000515317"/>
    </source>
</evidence>